<evidence type="ECO:0000256" key="4">
    <source>
        <dbReference type="ARBA" id="ARBA00022519"/>
    </source>
</evidence>
<gene>
    <name evidence="7" type="ORF">ALQ33_00750</name>
</gene>
<evidence type="ECO:0000256" key="5">
    <source>
        <dbReference type="ARBA" id="ARBA00022729"/>
    </source>
</evidence>
<sequence length="449" mass="49059">MPCLNHWQALAATKEQCIDNGGASAPSLASGRATPFFGWAFYEVRGMTERTSNALDWVTGSDAPEMNSLDIGFMALTDSAPLVVAATQGFAQPYGLSLNLKRQTSWAGLRDRLVSGQLHAAHSLYGLIYAVELGIGGGPATDMAILMGLNQNGQCINLSHELQQAGVITPEALDQRAHQNGTRLTFAQTFPTGNHAMWLYYWLASQGIHPLDDVNSVVVPPTQMAQHLRAGRIDGFCVGEPWGASAVQQQLGFTMATSQAIWPDHPGKVLGCTREFVEQNPNTARALIMAVLEASRFIEQNPHNLYSTAQLLCGADYLDTALDCIEPRLLGHYSDGLGNHWQDPHPVRFHNQGQVNYPWLSDGMWFMTQFRRWGLLREDPDYLTVASRVQQLALYRQAATALGIDVPTGNLRSSQLIDGKVWDGSDPAGYARSFKLHSLADSAPAVASR</sequence>
<evidence type="ECO:0000256" key="3">
    <source>
        <dbReference type="ARBA" id="ARBA00022475"/>
    </source>
</evidence>
<organism evidence="7 8">
    <name type="scientific">Pseudomonas syringae pv. philadelphi</name>
    <dbReference type="NCBI Taxonomy" id="251706"/>
    <lineage>
        <taxon>Bacteria</taxon>
        <taxon>Pseudomonadati</taxon>
        <taxon>Pseudomonadota</taxon>
        <taxon>Gammaproteobacteria</taxon>
        <taxon>Pseudomonadales</taxon>
        <taxon>Pseudomonadaceae</taxon>
        <taxon>Pseudomonas</taxon>
    </lineage>
</organism>
<keyword evidence="6" id="KW-0472">Membrane</keyword>
<evidence type="ECO:0000256" key="1">
    <source>
        <dbReference type="ARBA" id="ARBA00004308"/>
    </source>
</evidence>
<dbReference type="SUPFAM" id="SSF53850">
    <property type="entry name" value="Periplasmic binding protein-like II"/>
    <property type="match status" value="1"/>
</dbReference>
<evidence type="ECO:0000256" key="2">
    <source>
        <dbReference type="ARBA" id="ARBA00022448"/>
    </source>
</evidence>
<dbReference type="CDD" id="cd13553">
    <property type="entry name" value="PBP2_NrtA_CpmA_like"/>
    <property type="match status" value="1"/>
</dbReference>
<dbReference type="PANTHER" id="PTHR30024:SF7">
    <property type="entry name" value="NITRATE_NITRITE BINDING PROTEIN NRTA"/>
    <property type="match status" value="1"/>
</dbReference>
<dbReference type="InterPro" id="IPR044527">
    <property type="entry name" value="NrtA/CpmA_ABC-bd_dom"/>
</dbReference>
<evidence type="ECO:0000313" key="7">
    <source>
        <dbReference type="EMBL" id="RMO86314.1"/>
    </source>
</evidence>
<name>A0A3M3YXA1_9PSED</name>
<keyword evidence="4" id="KW-0997">Cell inner membrane</keyword>
<keyword evidence="5" id="KW-0732">Signal</keyword>
<protein>
    <recommendedName>
        <fullName evidence="9">Nitrate transporter component</fullName>
    </recommendedName>
</protein>
<dbReference type="AlphaFoldDB" id="A0A3M3YXA1"/>
<reference evidence="7 8" key="1">
    <citation type="submission" date="2018-08" db="EMBL/GenBank/DDBJ databases">
        <title>Recombination of ecologically and evolutionarily significant loci maintains genetic cohesion in the Pseudomonas syringae species complex.</title>
        <authorList>
            <person name="Dillon M."/>
            <person name="Thakur S."/>
            <person name="Almeida R.N.D."/>
            <person name="Weir B.S."/>
            <person name="Guttman D.S."/>
        </authorList>
    </citation>
    <scope>NUCLEOTIDE SEQUENCE [LARGE SCALE GENOMIC DNA]</scope>
    <source>
        <strain evidence="7 8">ICMP 8902</strain>
    </source>
</reference>
<keyword evidence="3" id="KW-1003">Cell membrane</keyword>
<keyword evidence="2" id="KW-0813">Transport</keyword>
<accession>A0A3M3YXA1</accession>
<comment type="subcellular location">
    <subcellularLocation>
        <location evidence="1">Endomembrane system</location>
    </subcellularLocation>
</comment>
<dbReference type="Pfam" id="PF13379">
    <property type="entry name" value="NMT1_2"/>
    <property type="match status" value="1"/>
</dbReference>
<evidence type="ECO:0000256" key="6">
    <source>
        <dbReference type="ARBA" id="ARBA00023136"/>
    </source>
</evidence>
<dbReference type="GO" id="GO:0012505">
    <property type="term" value="C:endomembrane system"/>
    <property type="evidence" value="ECO:0007669"/>
    <property type="project" value="UniProtKB-SubCell"/>
</dbReference>
<dbReference type="PANTHER" id="PTHR30024">
    <property type="entry name" value="ALIPHATIC SULFONATES-BINDING PROTEIN-RELATED"/>
    <property type="match status" value="1"/>
</dbReference>
<evidence type="ECO:0000313" key="8">
    <source>
        <dbReference type="Proteomes" id="UP000279372"/>
    </source>
</evidence>
<dbReference type="EMBL" id="RBQB01000218">
    <property type="protein sequence ID" value="RMO86314.1"/>
    <property type="molecule type" value="Genomic_DNA"/>
</dbReference>
<comment type="caution">
    <text evidence="7">The sequence shown here is derived from an EMBL/GenBank/DDBJ whole genome shotgun (WGS) entry which is preliminary data.</text>
</comment>
<dbReference type="Gene3D" id="3.40.190.10">
    <property type="entry name" value="Periplasmic binding protein-like II"/>
    <property type="match status" value="2"/>
</dbReference>
<dbReference type="Proteomes" id="UP000279372">
    <property type="component" value="Unassembled WGS sequence"/>
</dbReference>
<proteinExistence type="predicted"/>
<evidence type="ECO:0008006" key="9">
    <source>
        <dbReference type="Google" id="ProtNLM"/>
    </source>
</evidence>